<dbReference type="InterPro" id="IPR011992">
    <property type="entry name" value="EF-hand-dom_pair"/>
</dbReference>
<keyword evidence="2" id="KW-0732">Signal</keyword>
<gene>
    <name evidence="4" type="ORF">BESB_003070</name>
</gene>
<dbReference type="SUPFAM" id="SSF47473">
    <property type="entry name" value="EF-hand"/>
    <property type="match status" value="1"/>
</dbReference>
<dbReference type="VEuPathDB" id="ToxoDB:BESB_003070"/>
<protein>
    <submittedName>
        <fullName evidence="4">Protein kinase</fullName>
    </submittedName>
</protein>
<evidence type="ECO:0000313" key="5">
    <source>
        <dbReference type="Proteomes" id="UP000224006"/>
    </source>
</evidence>
<evidence type="ECO:0000256" key="2">
    <source>
        <dbReference type="SAM" id="SignalP"/>
    </source>
</evidence>
<dbReference type="KEGG" id="bbes:BESB_003070"/>
<evidence type="ECO:0000259" key="3">
    <source>
        <dbReference type="PROSITE" id="PS50222"/>
    </source>
</evidence>
<feature type="domain" description="EF-hand" evidence="3">
    <location>
        <begin position="160"/>
        <end position="185"/>
    </location>
</feature>
<dbReference type="Pfam" id="PF13202">
    <property type="entry name" value="EF-hand_5"/>
    <property type="match status" value="2"/>
</dbReference>
<reference evidence="4 5" key="1">
    <citation type="submission" date="2017-09" db="EMBL/GenBank/DDBJ databases">
        <title>Genome sequencing of Besnoitia besnoiti strain Bb-Ger1.</title>
        <authorList>
            <person name="Schares G."/>
            <person name="Venepally P."/>
            <person name="Lorenzi H.A."/>
        </authorList>
    </citation>
    <scope>NUCLEOTIDE SEQUENCE [LARGE SCALE GENOMIC DNA]</scope>
    <source>
        <strain evidence="4 5">Bb-Ger1</strain>
    </source>
</reference>
<sequence>MLSSFCFLPRALQGAAAASCGLAQRHVSSSLRLRPLLLPRASSAFVGASAGARAQRAFSSAGVKKTLGLSSSQPLSIFAQHRHVAGGAYYWAKAREKQYNDEEVEKWRESFLNLKPYDDKALRTWRQVFDSLDRDMDGYISRADLQKTPEFTLAKAHKLKRYDTDGNNLIDFGEFIEALYNVDKQMFLESFEGFDQVDIQLEFDKYAVDETSPTKKHIPESRVAEMMLDHKFTCVTALDAKRLFQEMDVNHDGVIDLADFKEVVMYRVH</sequence>
<dbReference type="EMBL" id="NWUJ01000001">
    <property type="protein sequence ID" value="PFH37966.1"/>
    <property type="molecule type" value="Genomic_DNA"/>
</dbReference>
<keyword evidence="4" id="KW-0418">Kinase</keyword>
<keyword evidence="4" id="KW-0808">Transferase</keyword>
<keyword evidence="1" id="KW-0106">Calcium</keyword>
<dbReference type="OrthoDB" id="26525at2759"/>
<feature type="chain" id="PRO_5013083551" evidence="2">
    <location>
        <begin position="18"/>
        <end position="269"/>
    </location>
</feature>
<feature type="domain" description="EF-hand" evidence="3">
    <location>
        <begin position="120"/>
        <end position="155"/>
    </location>
</feature>
<dbReference type="RefSeq" id="XP_029221975.1">
    <property type="nucleotide sequence ID" value="XM_029359062.1"/>
</dbReference>
<evidence type="ECO:0000313" key="4">
    <source>
        <dbReference type="EMBL" id="PFH37966.1"/>
    </source>
</evidence>
<dbReference type="Gene3D" id="1.10.238.10">
    <property type="entry name" value="EF-hand"/>
    <property type="match status" value="2"/>
</dbReference>
<dbReference type="PROSITE" id="PS00018">
    <property type="entry name" value="EF_HAND_1"/>
    <property type="match status" value="3"/>
</dbReference>
<name>A0A2A9MNW1_BESBE</name>
<dbReference type="GO" id="GO:0016301">
    <property type="term" value="F:kinase activity"/>
    <property type="evidence" value="ECO:0007669"/>
    <property type="project" value="UniProtKB-KW"/>
</dbReference>
<accession>A0A2A9MNW1</accession>
<dbReference type="InterPro" id="IPR002048">
    <property type="entry name" value="EF_hand_dom"/>
</dbReference>
<dbReference type="GeneID" id="40305370"/>
<proteinExistence type="predicted"/>
<dbReference type="Proteomes" id="UP000224006">
    <property type="component" value="Chromosome I"/>
</dbReference>
<dbReference type="SMART" id="SM00054">
    <property type="entry name" value="EFh"/>
    <property type="match status" value="3"/>
</dbReference>
<dbReference type="InterPro" id="IPR018247">
    <property type="entry name" value="EF_Hand_1_Ca_BS"/>
</dbReference>
<dbReference type="GO" id="GO:0005509">
    <property type="term" value="F:calcium ion binding"/>
    <property type="evidence" value="ECO:0007669"/>
    <property type="project" value="InterPro"/>
</dbReference>
<dbReference type="AlphaFoldDB" id="A0A2A9MNW1"/>
<comment type="caution">
    <text evidence="4">The sequence shown here is derived from an EMBL/GenBank/DDBJ whole genome shotgun (WGS) entry which is preliminary data.</text>
</comment>
<feature type="signal peptide" evidence="2">
    <location>
        <begin position="1"/>
        <end position="17"/>
    </location>
</feature>
<organism evidence="4 5">
    <name type="scientific">Besnoitia besnoiti</name>
    <name type="common">Apicomplexan protozoan</name>
    <dbReference type="NCBI Taxonomy" id="94643"/>
    <lineage>
        <taxon>Eukaryota</taxon>
        <taxon>Sar</taxon>
        <taxon>Alveolata</taxon>
        <taxon>Apicomplexa</taxon>
        <taxon>Conoidasida</taxon>
        <taxon>Coccidia</taxon>
        <taxon>Eucoccidiorida</taxon>
        <taxon>Eimeriorina</taxon>
        <taxon>Sarcocystidae</taxon>
        <taxon>Besnoitia</taxon>
    </lineage>
</organism>
<feature type="domain" description="EF-hand" evidence="3">
    <location>
        <begin position="235"/>
        <end position="269"/>
    </location>
</feature>
<dbReference type="PROSITE" id="PS50222">
    <property type="entry name" value="EF_HAND_2"/>
    <property type="match status" value="3"/>
</dbReference>
<evidence type="ECO:0000256" key="1">
    <source>
        <dbReference type="ARBA" id="ARBA00022837"/>
    </source>
</evidence>
<keyword evidence="5" id="KW-1185">Reference proteome</keyword>